<keyword evidence="2" id="KW-1185">Reference proteome</keyword>
<comment type="caution">
    <text evidence="1">The sequence shown here is derived from an EMBL/GenBank/DDBJ whole genome shotgun (WGS) entry which is preliminary data.</text>
</comment>
<reference evidence="1" key="1">
    <citation type="submission" date="2016-03" db="EMBL/GenBank/DDBJ databases">
        <title>Mechanisms controlling the formation of the plant cell surface in tip-growing cells are functionally conserved among land plants.</title>
        <authorList>
            <person name="Honkanen S."/>
            <person name="Jones V.A."/>
            <person name="Morieri G."/>
            <person name="Champion C."/>
            <person name="Hetherington A.J."/>
            <person name="Kelly S."/>
            <person name="Saint-Marcoux D."/>
            <person name="Proust H."/>
            <person name="Prescott H."/>
            <person name="Dolan L."/>
        </authorList>
    </citation>
    <scope>NUCLEOTIDE SEQUENCE [LARGE SCALE GENOMIC DNA]</scope>
    <source>
        <tissue evidence="1">Whole gametophyte</tissue>
    </source>
</reference>
<organism evidence="1 2">
    <name type="scientific">Marchantia polymorpha subsp. ruderalis</name>
    <dbReference type="NCBI Taxonomy" id="1480154"/>
    <lineage>
        <taxon>Eukaryota</taxon>
        <taxon>Viridiplantae</taxon>
        <taxon>Streptophyta</taxon>
        <taxon>Embryophyta</taxon>
        <taxon>Marchantiophyta</taxon>
        <taxon>Marchantiopsida</taxon>
        <taxon>Marchantiidae</taxon>
        <taxon>Marchantiales</taxon>
        <taxon>Marchantiaceae</taxon>
        <taxon>Marchantia</taxon>
    </lineage>
</organism>
<evidence type="ECO:0000313" key="1">
    <source>
        <dbReference type="EMBL" id="OAE29474.1"/>
    </source>
</evidence>
<name>A0A176W8Y8_MARPO</name>
<proteinExistence type="predicted"/>
<dbReference type="EMBL" id="LVLJ01001457">
    <property type="protein sequence ID" value="OAE29474.1"/>
    <property type="molecule type" value="Genomic_DNA"/>
</dbReference>
<accession>A0A176W8Y8</accession>
<dbReference type="AlphaFoldDB" id="A0A176W8Y8"/>
<gene>
    <name evidence="1" type="ORF">AXG93_1028s1170</name>
</gene>
<sequence>MSVKNAFGGRSLRLSAFDVAPSALGFAFGGRSYLRLRQCAFSGSMRLRRKSTPKASAPAAEEETAKKTAGCSAFGHTPLAMRLRRKENAFGNAQNEKDKPAGARIFAKAPSFRTPPAEDHAFGDTRAEVSRRKAAESKINVQAWESAQRRSVNSSVRVGPIRLRASMGNSQRSCGEISECEDSVRIFERRSAQQ</sequence>
<dbReference type="Proteomes" id="UP000077202">
    <property type="component" value="Unassembled WGS sequence"/>
</dbReference>
<protein>
    <submittedName>
        <fullName evidence="1">Uncharacterized protein</fullName>
    </submittedName>
</protein>
<evidence type="ECO:0000313" key="2">
    <source>
        <dbReference type="Proteomes" id="UP000077202"/>
    </source>
</evidence>